<gene>
    <name evidence="2" type="ORF">GCM10023313_06750</name>
</gene>
<evidence type="ECO:0008006" key="4">
    <source>
        <dbReference type="Google" id="ProtNLM"/>
    </source>
</evidence>
<evidence type="ECO:0000313" key="3">
    <source>
        <dbReference type="Proteomes" id="UP001501436"/>
    </source>
</evidence>
<protein>
    <recommendedName>
        <fullName evidence="4">Lipid/polyisoprenoid-binding YceI-like domain-containing protein</fullName>
    </recommendedName>
</protein>
<accession>A0ABP9FKP3</accession>
<dbReference type="EMBL" id="BAABJI010000001">
    <property type="protein sequence ID" value="GAA4906670.1"/>
    <property type="molecule type" value="Genomic_DNA"/>
</dbReference>
<feature type="signal peptide" evidence="1">
    <location>
        <begin position="1"/>
        <end position="29"/>
    </location>
</feature>
<keyword evidence="3" id="KW-1185">Reference proteome</keyword>
<dbReference type="Proteomes" id="UP001501436">
    <property type="component" value="Unassembled WGS sequence"/>
</dbReference>
<dbReference type="RefSeq" id="WP_345329498.1">
    <property type="nucleotide sequence ID" value="NZ_BAABJI010000001.1"/>
</dbReference>
<proteinExistence type="predicted"/>
<reference evidence="3" key="1">
    <citation type="journal article" date="2019" name="Int. J. Syst. Evol. Microbiol.">
        <title>The Global Catalogue of Microorganisms (GCM) 10K type strain sequencing project: providing services to taxonomists for standard genome sequencing and annotation.</title>
        <authorList>
            <consortium name="The Broad Institute Genomics Platform"/>
            <consortium name="The Broad Institute Genome Sequencing Center for Infectious Disease"/>
            <person name="Wu L."/>
            <person name="Ma J."/>
        </authorList>
    </citation>
    <scope>NUCLEOTIDE SEQUENCE [LARGE SCALE GENOMIC DNA]</scope>
    <source>
        <strain evidence="3">JCM 18283</strain>
    </source>
</reference>
<sequence length="188" mass="20736">MQFKTYNTTLFFKTFLMMLIVSVTLSAQAQKIKTIGNKLRSGSSNNTFGAVKGGEVGIKMKAGKKPVKLLKLTFNVDNRQQDSLPFKVNVYPFTDEKAGENLVKQEITSAMAPGKSRPVIDLAPYDIQVSGDILVSIEWLKTSPGMETAFSIGLFNGGTYHKDSATSDWEKIPVAGIDFNMQVMEIKK</sequence>
<evidence type="ECO:0000256" key="1">
    <source>
        <dbReference type="SAM" id="SignalP"/>
    </source>
</evidence>
<organism evidence="2 3">
    <name type="scientific">Mucilaginibacter defluvii</name>
    <dbReference type="NCBI Taxonomy" id="1196019"/>
    <lineage>
        <taxon>Bacteria</taxon>
        <taxon>Pseudomonadati</taxon>
        <taxon>Bacteroidota</taxon>
        <taxon>Sphingobacteriia</taxon>
        <taxon>Sphingobacteriales</taxon>
        <taxon>Sphingobacteriaceae</taxon>
        <taxon>Mucilaginibacter</taxon>
    </lineage>
</organism>
<comment type="caution">
    <text evidence="2">The sequence shown here is derived from an EMBL/GenBank/DDBJ whole genome shotgun (WGS) entry which is preliminary data.</text>
</comment>
<feature type="chain" id="PRO_5045041362" description="Lipid/polyisoprenoid-binding YceI-like domain-containing protein" evidence="1">
    <location>
        <begin position="30"/>
        <end position="188"/>
    </location>
</feature>
<evidence type="ECO:0000313" key="2">
    <source>
        <dbReference type="EMBL" id="GAA4906670.1"/>
    </source>
</evidence>
<name>A0ABP9FKP3_9SPHI</name>
<keyword evidence="1" id="KW-0732">Signal</keyword>